<accession>A0A0E3JLW7</accession>
<dbReference type="STRING" id="1548.CSCA_0204"/>
<dbReference type="EMBL" id="CP009933">
    <property type="protein sequence ID" value="AKA67329.1"/>
    <property type="molecule type" value="Genomic_DNA"/>
</dbReference>
<protein>
    <recommendedName>
        <fullName evidence="3">Uracil-DNA glycosylase</fullName>
    </recommendedName>
</protein>
<keyword evidence="2" id="KW-1185">Reference proteome</keyword>
<dbReference type="HOGENOM" id="CLU_197489_1_0_9"/>
<gene>
    <name evidence="1" type="ORF">CSCA_0204</name>
</gene>
<reference evidence="1 2" key="1">
    <citation type="journal article" date="2015" name="J. Biotechnol.">
        <title>Complete genome sequence of a malodorant-producing acetogen, Clostridium scatologenes ATCC 25775(T).</title>
        <authorList>
            <person name="Zhu Z."/>
            <person name="Guo T."/>
            <person name="Zheng H."/>
            <person name="Song T."/>
            <person name="Ouyang P."/>
            <person name="Xie J."/>
        </authorList>
    </citation>
    <scope>NUCLEOTIDE SEQUENCE [LARGE SCALE GENOMIC DNA]</scope>
    <source>
        <strain evidence="1 2">ATCC 25775</strain>
    </source>
</reference>
<dbReference type="Proteomes" id="UP000033115">
    <property type="component" value="Chromosome"/>
</dbReference>
<evidence type="ECO:0000313" key="1">
    <source>
        <dbReference type="EMBL" id="AKA67329.1"/>
    </source>
</evidence>
<name>A0A0E3JLW7_CLOSL</name>
<evidence type="ECO:0000313" key="2">
    <source>
        <dbReference type="Proteomes" id="UP000033115"/>
    </source>
</evidence>
<evidence type="ECO:0008006" key="3">
    <source>
        <dbReference type="Google" id="ProtNLM"/>
    </source>
</evidence>
<dbReference type="KEGG" id="csq:CSCA_0204"/>
<sequence>MTIEKVQCRKCKYYYITWDKNFPYGCKLFKVKSKQMPSIIVYQSIGKQCENYCHNL</sequence>
<proteinExistence type="predicted"/>
<organism evidence="1 2">
    <name type="scientific">Clostridium scatologenes</name>
    <dbReference type="NCBI Taxonomy" id="1548"/>
    <lineage>
        <taxon>Bacteria</taxon>
        <taxon>Bacillati</taxon>
        <taxon>Bacillota</taxon>
        <taxon>Clostridia</taxon>
        <taxon>Eubacteriales</taxon>
        <taxon>Clostridiaceae</taxon>
        <taxon>Clostridium</taxon>
    </lineage>
</organism>
<dbReference type="RefSeq" id="WP_029163390.1">
    <property type="nucleotide sequence ID" value="NZ_CP009933.1"/>
</dbReference>
<dbReference type="AlphaFoldDB" id="A0A0E3JLW7"/>